<dbReference type="GO" id="GO:0043020">
    <property type="term" value="C:NADPH oxidase complex"/>
    <property type="evidence" value="ECO:0007669"/>
    <property type="project" value="TreeGrafter"/>
</dbReference>
<dbReference type="CDD" id="cd06186">
    <property type="entry name" value="NOX_Duox_like_FAD_NADP"/>
    <property type="match status" value="1"/>
</dbReference>
<feature type="transmembrane region" description="Helical" evidence="10">
    <location>
        <begin position="528"/>
        <end position="548"/>
    </location>
</feature>
<dbReference type="InterPro" id="IPR039261">
    <property type="entry name" value="FNR_nucleotide-bd"/>
</dbReference>
<keyword evidence="3 10" id="KW-0812">Transmembrane</keyword>
<dbReference type="SUPFAM" id="SSF63380">
    <property type="entry name" value="Riboflavin synthase domain-like"/>
    <property type="match status" value="1"/>
</dbReference>
<feature type="transmembrane region" description="Helical" evidence="10">
    <location>
        <begin position="498"/>
        <end position="521"/>
    </location>
</feature>
<dbReference type="PANTHER" id="PTHR11972:SF208">
    <property type="entry name" value="DUAL OXIDASE-LIKE PROTEIN"/>
    <property type="match status" value="1"/>
</dbReference>
<feature type="non-terminal residue" evidence="12">
    <location>
        <position position="867"/>
    </location>
</feature>
<evidence type="ECO:0000256" key="2">
    <source>
        <dbReference type="ARBA" id="ARBA00022630"/>
    </source>
</evidence>
<dbReference type="EMBL" id="CAXKWB010027642">
    <property type="protein sequence ID" value="CAL4132087.1"/>
    <property type="molecule type" value="Genomic_DNA"/>
</dbReference>
<keyword evidence="8" id="KW-0560">Oxidoreductase</keyword>
<feature type="transmembrane region" description="Helical" evidence="10">
    <location>
        <begin position="560"/>
        <end position="578"/>
    </location>
</feature>
<comment type="caution">
    <text evidence="12">The sequence shown here is derived from an EMBL/GenBank/DDBJ whole genome shotgun (WGS) entry which is preliminary data.</text>
</comment>
<evidence type="ECO:0000256" key="1">
    <source>
        <dbReference type="ARBA" id="ARBA00004141"/>
    </source>
</evidence>
<comment type="subcellular location">
    <subcellularLocation>
        <location evidence="1">Membrane</location>
        <topology evidence="1">Multi-pass membrane protein</topology>
    </subcellularLocation>
</comment>
<keyword evidence="5" id="KW-0274">FAD</keyword>
<dbReference type="Gene3D" id="2.40.30.10">
    <property type="entry name" value="Translation factors"/>
    <property type="match status" value="1"/>
</dbReference>
<evidence type="ECO:0000256" key="6">
    <source>
        <dbReference type="ARBA" id="ARBA00022857"/>
    </source>
</evidence>
<dbReference type="Proteomes" id="UP001497623">
    <property type="component" value="Unassembled WGS sequence"/>
</dbReference>
<evidence type="ECO:0000256" key="10">
    <source>
        <dbReference type="SAM" id="Phobius"/>
    </source>
</evidence>
<evidence type="ECO:0000256" key="5">
    <source>
        <dbReference type="ARBA" id="ARBA00022827"/>
    </source>
</evidence>
<reference evidence="12 13" key="1">
    <citation type="submission" date="2024-05" db="EMBL/GenBank/DDBJ databases">
        <authorList>
            <person name="Wallberg A."/>
        </authorList>
    </citation>
    <scope>NUCLEOTIDE SEQUENCE [LARGE SCALE GENOMIC DNA]</scope>
</reference>
<dbReference type="GO" id="GO:0042742">
    <property type="term" value="P:defense response to bacterium"/>
    <property type="evidence" value="ECO:0007669"/>
    <property type="project" value="UniProtKB-ARBA"/>
</dbReference>
<evidence type="ECO:0000313" key="13">
    <source>
        <dbReference type="Proteomes" id="UP001497623"/>
    </source>
</evidence>
<keyword evidence="4" id="KW-0479">Metal-binding</keyword>
<dbReference type="InterPro" id="IPR050369">
    <property type="entry name" value="RBOH/FRE"/>
</dbReference>
<dbReference type="GO" id="GO:0046872">
    <property type="term" value="F:metal ion binding"/>
    <property type="evidence" value="ECO:0007669"/>
    <property type="project" value="UniProtKB-KW"/>
</dbReference>
<dbReference type="AlphaFoldDB" id="A0AAV2RQP5"/>
<dbReference type="Pfam" id="PF01794">
    <property type="entry name" value="Ferric_reduct"/>
    <property type="match status" value="1"/>
</dbReference>
<dbReference type="Pfam" id="PF08022">
    <property type="entry name" value="FAD_binding_8"/>
    <property type="match status" value="1"/>
</dbReference>
<evidence type="ECO:0000256" key="9">
    <source>
        <dbReference type="ARBA" id="ARBA00023136"/>
    </source>
</evidence>
<dbReference type="InterPro" id="IPR017938">
    <property type="entry name" value="Riboflavin_synthase-like_b-brl"/>
</dbReference>
<proteinExistence type="predicted"/>
<dbReference type="GO" id="GO:0009653">
    <property type="term" value="P:anatomical structure morphogenesis"/>
    <property type="evidence" value="ECO:0007669"/>
    <property type="project" value="UniProtKB-ARBA"/>
</dbReference>
<dbReference type="InterPro" id="IPR013112">
    <property type="entry name" value="FAD-bd_8"/>
</dbReference>
<dbReference type="GO" id="GO:0016175">
    <property type="term" value="F:superoxide-generating NAD(P)H oxidase activity"/>
    <property type="evidence" value="ECO:0007669"/>
    <property type="project" value="TreeGrafter"/>
</dbReference>
<feature type="transmembrane region" description="Helical" evidence="10">
    <location>
        <begin position="357"/>
        <end position="377"/>
    </location>
</feature>
<keyword evidence="2" id="KW-0285">Flavoprotein</keyword>
<dbReference type="InterPro" id="IPR017927">
    <property type="entry name" value="FAD-bd_FR_type"/>
</dbReference>
<gene>
    <name evidence="12" type="ORF">MNOR_LOCUS26954</name>
</gene>
<evidence type="ECO:0000259" key="11">
    <source>
        <dbReference type="PROSITE" id="PS51384"/>
    </source>
</evidence>
<sequence length="867" mass="99904">MVLIVAIGPDALHIQMKGIKFMTRDQVRLTVRHFNGVQDKMFELVQIYIRRKNEYKVFTKSRRVWKRLNCLVYEDEEVGHKDINLGIGLVLSDAAKIKIMEANLQAIILRSQNLVLQPTIFGYAVSGSIPPTLTSSIREIQVGFNRNQNTHCYQPLVSRVNLMHLRCILINRYAKLKYRLSSDYRNCGGVFKEEVNLVFLRFRVRKKIGTVVSVYDALGRTRKLGLSTSVQNNLGSTVKFRYLTGIIKSVVKNMEISHDQRKNFEVISNSFFSTSKMVNVTQVRHPENQRGDSSTLYPSNLVLGLTSRETADLAKKVMTHDVPTNVMGLKGLRSLWLGRSVARPQMFGSALLSRQNWVNEILGFWIWLVIGFLLCLFSENIDHCDLLPWYRHINRLGAVVDLQGNSSAALLLFSSLKVRIVKKALPLKSSFLHKFIPFDGMVDMHKYIGAWALFWSVCHIIGHAINFYHISTQTPTDLLCLFRDFFRGSDILPKFQYWAWQTTTGVTGVLLTLQIAVIYSFAYFGRKYFFQLFWITHNSYPLFYFLMVLHGSGNLVQRPFFLPFFVGPCFLFILDKLVSTSRNKVKIDVMEAEHLPSDVTKLTIRRPLNFNYESGQWVKIASLGISTEEYHPFTLSSAPNEEHLTLHIRSVGPWTKKVRNEYPPHQDIKDQDGFKYPTIYMDGPFGEGHQTWLNYEVAVLVGSGIGVTPFTSILKDLIYKLKQPQTKLKTKKVYFLWVTRSQSQFEWVIDILRQVEQEDDKGVIRNHIFITQFKSKYDFRTIMLYLAERHFQKISGESLFTGLHGLTHFSRPDFHAVLTSIKNKYPNLPVIGVFTCGNPGLSFSVEMGCQTLNKEKGPIFKHYYENF</sequence>
<keyword evidence="13" id="KW-1185">Reference proteome</keyword>
<keyword evidence="6" id="KW-0521">NADP</keyword>
<dbReference type="PROSITE" id="PS51384">
    <property type="entry name" value="FAD_FR"/>
    <property type="match status" value="1"/>
</dbReference>
<evidence type="ECO:0000256" key="7">
    <source>
        <dbReference type="ARBA" id="ARBA00022989"/>
    </source>
</evidence>
<protein>
    <recommendedName>
        <fullName evidence="11">FAD-binding FR-type domain-containing protein</fullName>
    </recommendedName>
</protein>
<feature type="domain" description="FAD-binding FR-type" evidence="11">
    <location>
        <begin position="582"/>
        <end position="691"/>
    </location>
</feature>
<keyword evidence="7 10" id="KW-1133">Transmembrane helix</keyword>
<dbReference type="GO" id="GO:0042554">
    <property type="term" value="P:superoxide anion generation"/>
    <property type="evidence" value="ECO:0007669"/>
    <property type="project" value="TreeGrafter"/>
</dbReference>
<name>A0AAV2RQP5_MEGNR</name>
<dbReference type="InterPro" id="IPR013121">
    <property type="entry name" value="Fe_red_NAD-bd_6"/>
</dbReference>
<keyword evidence="9 10" id="KW-0472">Membrane</keyword>
<dbReference type="SFLD" id="SFLDG01169">
    <property type="entry name" value="NADPH_oxidase_subgroup_(NOX)"/>
    <property type="match status" value="1"/>
</dbReference>
<organism evidence="12 13">
    <name type="scientific">Meganyctiphanes norvegica</name>
    <name type="common">Northern krill</name>
    <name type="synonym">Thysanopoda norvegica</name>
    <dbReference type="NCBI Taxonomy" id="48144"/>
    <lineage>
        <taxon>Eukaryota</taxon>
        <taxon>Metazoa</taxon>
        <taxon>Ecdysozoa</taxon>
        <taxon>Arthropoda</taxon>
        <taxon>Crustacea</taxon>
        <taxon>Multicrustacea</taxon>
        <taxon>Malacostraca</taxon>
        <taxon>Eumalacostraca</taxon>
        <taxon>Eucarida</taxon>
        <taxon>Euphausiacea</taxon>
        <taxon>Euphausiidae</taxon>
        <taxon>Meganyctiphanes</taxon>
    </lineage>
</organism>
<accession>A0AAV2RQP5</accession>
<dbReference type="PANTHER" id="PTHR11972">
    <property type="entry name" value="NADPH OXIDASE"/>
    <property type="match status" value="1"/>
</dbReference>
<evidence type="ECO:0000313" key="12">
    <source>
        <dbReference type="EMBL" id="CAL4132087.1"/>
    </source>
</evidence>
<dbReference type="SUPFAM" id="SSF52343">
    <property type="entry name" value="Ferredoxin reductase-like, C-terminal NADP-linked domain"/>
    <property type="match status" value="1"/>
</dbReference>
<dbReference type="Pfam" id="PF08030">
    <property type="entry name" value="NAD_binding_6"/>
    <property type="match status" value="1"/>
</dbReference>
<evidence type="ECO:0000256" key="4">
    <source>
        <dbReference type="ARBA" id="ARBA00022723"/>
    </source>
</evidence>
<dbReference type="Gene3D" id="3.40.50.80">
    <property type="entry name" value="Nucleotide-binding domain of ferredoxin-NADP reductase (FNR) module"/>
    <property type="match status" value="1"/>
</dbReference>
<dbReference type="InterPro" id="IPR013130">
    <property type="entry name" value="Fe3_Rdtase_TM_dom"/>
</dbReference>
<dbReference type="FunFam" id="2.40.30.10:FF:000059">
    <property type="entry name" value="dual oxidase isoform X1"/>
    <property type="match status" value="1"/>
</dbReference>
<evidence type="ECO:0000256" key="3">
    <source>
        <dbReference type="ARBA" id="ARBA00022692"/>
    </source>
</evidence>
<evidence type="ECO:0000256" key="8">
    <source>
        <dbReference type="ARBA" id="ARBA00023002"/>
    </source>
</evidence>
<feature type="transmembrane region" description="Helical" evidence="10">
    <location>
        <begin position="448"/>
        <end position="468"/>
    </location>
</feature>